<sequence>MTTERDDDGADRDRTRWLDAIPGSGFELPGTGVLEDLGAELRRGIEGMTPSADGIEAILDGVSIPDVGDIDVDAVVRPGETIDDEQVDGVVETGEHAVEIAVEHGEDAATVLVDTGGEVIEIGVENGGEAAEATAELLAAALDGL</sequence>
<comment type="caution">
    <text evidence="1">The sequence shown here is derived from an EMBL/GenBank/DDBJ whole genome shotgun (WGS) entry which is preliminary data.</text>
</comment>
<protein>
    <submittedName>
        <fullName evidence="1">Uncharacterized protein</fullName>
    </submittedName>
</protein>
<evidence type="ECO:0000313" key="2">
    <source>
        <dbReference type="Proteomes" id="UP001597119"/>
    </source>
</evidence>
<proteinExistence type="predicted"/>
<name>A0ABD6C9K9_9EURY</name>
<accession>A0ABD6C9K9</accession>
<dbReference type="RefSeq" id="WP_247379074.1">
    <property type="nucleotide sequence ID" value="NZ_JALLGV010000007.1"/>
</dbReference>
<dbReference type="Proteomes" id="UP001597119">
    <property type="component" value="Unassembled WGS sequence"/>
</dbReference>
<reference evidence="1 2" key="1">
    <citation type="journal article" date="2019" name="Int. J. Syst. Evol. Microbiol.">
        <title>The Global Catalogue of Microorganisms (GCM) 10K type strain sequencing project: providing services to taxonomists for standard genome sequencing and annotation.</title>
        <authorList>
            <consortium name="The Broad Institute Genomics Platform"/>
            <consortium name="The Broad Institute Genome Sequencing Center for Infectious Disease"/>
            <person name="Wu L."/>
            <person name="Ma J."/>
        </authorList>
    </citation>
    <scope>NUCLEOTIDE SEQUENCE [LARGE SCALE GENOMIC DNA]</scope>
    <source>
        <strain evidence="1 2">CGMCC 1.12125</strain>
    </source>
</reference>
<evidence type="ECO:0000313" key="1">
    <source>
        <dbReference type="EMBL" id="MFD1586745.1"/>
    </source>
</evidence>
<dbReference type="AlphaFoldDB" id="A0ABD6C9K9"/>
<organism evidence="1 2">
    <name type="scientific">Halorientalis brevis</name>
    <dbReference type="NCBI Taxonomy" id="1126241"/>
    <lineage>
        <taxon>Archaea</taxon>
        <taxon>Methanobacteriati</taxon>
        <taxon>Methanobacteriota</taxon>
        <taxon>Stenosarchaea group</taxon>
        <taxon>Halobacteria</taxon>
        <taxon>Halobacteriales</taxon>
        <taxon>Haloarculaceae</taxon>
        <taxon>Halorientalis</taxon>
    </lineage>
</organism>
<gene>
    <name evidence="1" type="ORF">ACFR9U_07095</name>
</gene>
<keyword evidence="2" id="KW-1185">Reference proteome</keyword>
<dbReference type="EMBL" id="JBHUDJ010000002">
    <property type="protein sequence ID" value="MFD1586745.1"/>
    <property type="molecule type" value="Genomic_DNA"/>
</dbReference>